<keyword evidence="2" id="KW-0804">Transcription</keyword>
<dbReference type="CDD" id="cd03137">
    <property type="entry name" value="GATase1_AraC_1"/>
    <property type="match status" value="1"/>
</dbReference>
<comment type="caution">
    <text evidence="4">The sequence shown here is derived from an EMBL/GenBank/DDBJ whole genome shotgun (WGS) entry which is preliminary data.</text>
</comment>
<gene>
    <name evidence="4" type="ORF">ABIE21_000493</name>
</gene>
<dbReference type="SMART" id="SM00342">
    <property type="entry name" value="HTH_ARAC"/>
    <property type="match status" value="1"/>
</dbReference>
<dbReference type="EMBL" id="JBEPSJ010000001">
    <property type="protein sequence ID" value="MET4581003.1"/>
    <property type="molecule type" value="Genomic_DNA"/>
</dbReference>
<protein>
    <submittedName>
        <fullName evidence="4">Transcriptional regulator GlxA family with amidase domain</fullName>
    </submittedName>
</protein>
<organism evidence="4 5">
    <name type="scientific">Conyzicola nivalis</name>
    <dbReference type="NCBI Taxonomy" id="1477021"/>
    <lineage>
        <taxon>Bacteria</taxon>
        <taxon>Bacillati</taxon>
        <taxon>Actinomycetota</taxon>
        <taxon>Actinomycetes</taxon>
        <taxon>Micrococcales</taxon>
        <taxon>Microbacteriaceae</taxon>
        <taxon>Conyzicola</taxon>
    </lineage>
</organism>
<dbReference type="InterPro" id="IPR029062">
    <property type="entry name" value="Class_I_gatase-like"/>
</dbReference>
<dbReference type="Pfam" id="PF12833">
    <property type="entry name" value="HTH_18"/>
    <property type="match status" value="1"/>
</dbReference>
<dbReference type="PANTHER" id="PTHR43130:SF3">
    <property type="entry name" value="HTH-TYPE TRANSCRIPTIONAL REGULATOR RV1931C"/>
    <property type="match status" value="1"/>
</dbReference>
<evidence type="ECO:0000256" key="1">
    <source>
        <dbReference type="ARBA" id="ARBA00023015"/>
    </source>
</evidence>
<dbReference type="Pfam" id="PF01965">
    <property type="entry name" value="DJ-1_PfpI"/>
    <property type="match status" value="1"/>
</dbReference>
<dbReference type="PROSITE" id="PS01124">
    <property type="entry name" value="HTH_ARAC_FAMILY_2"/>
    <property type="match status" value="1"/>
</dbReference>
<dbReference type="Gene3D" id="1.10.10.60">
    <property type="entry name" value="Homeodomain-like"/>
    <property type="match status" value="1"/>
</dbReference>
<evidence type="ECO:0000313" key="5">
    <source>
        <dbReference type="Proteomes" id="UP001549257"/>
    </source>
</evidence>
<keyword evidence="1" id="KW-0805">Transcription regulation</keyword>
<reference evidence="4 5" key="1">
    <citation type="submission" date="2024-06" db="EMBL/GenBank/DDBJ databases">
        <title>Sorghum-associated microbial communities from plants grown in Nebraska, USA.</title>
        <authorList>
            <person name="Schachtman D."/>
        </authorList>
    </citation>
    <scope>NUCLEOTIDE SEQUENCE [LARGE SCALE GENOMIC DNA]</scope>
    <source>
        <strain evidence="4 5">2857</strain>
    </source>
</reference>
<sequence>MSAAPHRVGILVFDGMKLLDMAGPAEVFTEANLSGANYRMSIVSTDGGDVRSSIGMRVPVDASAADAGRFDTILVAGGEVFPAHPVPESLAGAALHLADRASRIASICTGAFVLAAAGLLDGKRATTHWKHTRELALRYPATQVEPDAIFVRDQSTYSSAGVTAGIDLALALLEEDEGDGLTRTVARSLVVHMQRAGGQSQFSATLQGPAPRTALLRGVVDIVNADPAAEYTVTRLAAIAQVSPRHLTRLFHDELGTSPGRYVELIRFDKAKALLDTGMSVTDVAQYSGFGTSESLRRAFITHLAIPPSKYRGRFSPMSGTIKPAA</sequence>
<dbReference type="SUPFAM" id="SSF52317">
    <property type="entry name" value="Class I glutamine amidotransferase-like"/>
    <property type="match status" value="1"/>
</dbReference>
<evidence type="ECO:0000313" key="4">
    <source>
        <dbReference type="EMBL" id="MET4581003.1"/>
    </source>
</evidence>
<dbReference type="PANTHER" id="PTHR43130">
    <property type="entry name" value="ARAC-FAMILY TRANSCRIPTIONAL REGULATOR"/>
    <property type="match status" value="1"/>
</dbReference>
<dbReference type="SUPFAM" id="SSF46689">
    <property type="entry name" value="Homeodomain-like"/>
    <property type="match status" value="2"/>
</dbReference>
<evidence type="ECO:0000259" key="3">
    <source>
        <dbReference type="PROSITE" id="PS01124"/>
    </source>
</evidence>
<dbReference type="InterPro" id="IPR009057">
    <property type="entry name" value="Homeodomain-like_sf"/>
</dbReference>
<dbReference type="InterPro" id="IPR052158">
    <property type="entry name" value="INH-QAR"/>
</dbReference>
<feature type="domain" description="HTH araC/xylS-type" evidence="3">
    <location>
        <begin position="217"/>
        <end position="314"/>
    </location>
</feature>
<dbReference type="Gene3D" id="3.40.50.880">
    <property type="match status" value="1"/>
</dbReference>
<dbReference type="RefSeq" id="WP_354023202.1">
    <property type="nucleotide sequence ID" value="NZ_JBEPSJ010000001.1"/>
</dbReference>
<keyword evidence="5" id="KW-1185">Reference proteome</keyword>
<evidence type="ECO:0000256" key="2">
    <source>
        <dbReference type="ARBA" id="ARBA00023163"/>
    </source>
</evidence>
<dbReference type="InterPro" id="IPR018060">
    <property type="entry name" value="HTH_AraC"/>
</dbReference>
<proteinExistence type="predicted"/>
<dbReference type="InterPro" id="IPR002818">
    <property type="entry name" value="DJ-1/PfpI"/>
</dbReference>
<name>A0ABV2QIX9_9MICO</name>
<dbReference type="Proteomes" id="UP001549257">
    <property type="component" value="Unassembled WGS sequence"/>
</dbReference>
<accession>A0ABV2QIX9</accession>